<comment type="similarity">
    <text evidence="1">Belongs to the RRP15 family.</text>
</comment>
<evidence type="ECO:0000256" key="1">
    <source>
        <dbReference type="ARBA" id="ARBA00007462"/>
    </source>
</evidence>
<evidence type="ECO:0000313" key="4">
    <source>
        <dbReference type="EMBL" id="RWS13442.1"/>
    </source>
</evidence>
<evidence type="ECO:0000313" key="5">
    <source>
        <dbReference type="EMBL" id="RWS14603.1"/>
    </source>
</evidence>
<proteinExistence type="inferred from homology"/>
<dbReference type="InterPro" id="IPR012459">
    <property type="entry name" value="Rrp15"/>
</dbReference>
<name>A0A3S4R9S5_9ACAR</name>
<feature type="compositionally biased region" description="Basic and acidic residues" evidence="3">
    <location>
        <begin position="70"/>
        <end position="81"/>
    </location>
</feature>
<accession>A0A3S4R9S5</accession>
<dbReference type="AlphaFoldDB" id="A0A3S4R9S5"/>
<dbReference type="GO" id="GO:0000460">
    <property type="term" value="P:maturation of 5.8S rRNA"/>
    <property type="evidence" value="ECO:0007669"/>
    <property type="project" value="TreeGrafter"/>
</dbReference>
<dbReference type="PANTHER" id="PTHR13245:SF14">
    <property type="entry name" value="RRP15-LIKE PROTEIN"/>
    <property type="match status" value="1"/>
</dbReference>
<dbReference type="Proteomes" id="UP000285301">
    <property type="component" value="Unassembled WGS sequence"/>
</dbReference>
<keyword evidence="6" id="KW-1185">Reference proteome</keyword>
<dbReference type="GO" id="GO:0030687">
    <property type="term" value="C:preribosome, large subunit precursor"/>
    <property type="evidence" value="ECO:0007669"/>
    <property type="project" value="TreeGrafter"/>
</dbReference>
<evidence type="ECO:0000256" key="2">
    <source>
        <dbReference type="ARBA" id="ARBA00017475"/>
    </source>
</evidence>
<protein>
    <recommendedName>
        <fullName evidence="2">RRP15-like protein</fullName>
    </recommendedName>
</protein>
<reference evidence="4" key="2">
    <citation type="submission" date="2018-11" db="EMBL/GenBank/DDBJ databases">
        <title>Trombidioid mite genomics.</title>
        <authorList>
            <person name="Dong X."/>
        </authorList>
    </citation>
    <scope>NUCLEOTIDE SEQUENCE</scope>
    <source>
        <strain evidence="4">UoL-WK</strain>
    </source>
</reference>
<evidence type="ECO:0000256" key="3">
    <source>
        <dbReference type="SAM" id="MobiDB-lite"/>
    </source>
</evidence>
<gene>
    <name evidence="4" type="ORF">B4U79_05339</name>
    <name evidence="5" type="ORF">B4U79_05796</name>
</gene>
<dbReference type="PANTHER" id="PTHR13245">
    <property type="entry name" value="RRP15-LIKE PROTEIN"/>
    <property type="match status" value="1"/>
</dbReference>
<dbReference type="GO" id="GO:0000470">
    <property type="term" value="P:maturation of LSU-rRNA"/>
    <property type="evidence" value="ECO:0007669"/>
    <property type="project" value="TreeGrafter"/>
</dbReference>
<reference evidence="4 6" key="1">
    <citation type="journal article" date="2018" name="Gigascience">
        <title>Genomes of trombidid mites reveal novel predicted allergens and laterally-transferred genes associated with secondary metabolism.</title>
        <authorList>
            <person name="Dong X."/>
            <person name="Chaisiri K."/>
            <person name="Xia D."/>
            <person name="Armstrong S.D."/>
            <person name="Fang Y."/>
            <person name="Donnelly M.J."/>
            <person name="Kadowaki T."/>
            <person name="McGarry J.W."/>
            <person name="Darby A.C."/>
            <person name="Makepeace B.L."/>
        </authorList>
    </citation>
    <scope>NUCLEOTIDE SEQUENCE [LARGE SCALE GENOMIC DNA]</scope>
    <source>
        <strain evidence="4">UoL-WK</strain>
    </source>
</reference>
<dbReference type="Pfam" id="PF07890">
    <property type="entry name" value="Rrp15p"/>
    <property type="match status" value="1"/>
</dbReference>
<feature type="region of interest" description="Disordered" evidence="3">
    <location>
        <begin position="41"/>
        <end position="82"/>
    </location>
</feature>
<dbReference type="OrthoDB" id="20949at2759"/>
<comment type="caution">
    <text evidence="4">The sequence shown here is derived from an EMBL/GenBank/DDBJ whole genome shotgun (WGS) entry which is preliminary data.</text>
</comment>
<dbReference type="EMBL" id="NCKU01000991">
    <property type="protein sequence ID" value="RWS13442.1"/>
    <property type="molecule type" value="Genomic_DNA"/>
</dbReference>
<organism evidence="4 6">
    <name type="scientific">Dinothrombium tinctorium</name>
    <dbReference type="NCBI Taxonomy" id="1965070"/>
    <lineage>
        <taxon>Eukaryota</taxon>
        <taxon>Metazoa</taxon>
        <taxon>Ecdysozoa</taxon>
        <taxon>Arthropoda</taxon>
        <taxon>Chelicerata</taxon>
        <taxon>Arachnida</taxon>
        <taxon>Acari</taxon>
        <taxon>Acariformes</taxon>
        <taxon>Trombidiformes</taxon>
        <taxon>Prostigmata</taxon>
        <taxon>Anystina</taxon>
        <taxon>Parasitengona</taxon>
        <taxon>Trombidioidea</taxon>
        <taxon>Trombidiidae</taxon>
        <taxon>Dinothrombium</taxon>
    </lineage>
</organism>
<dbReference type="STRING" id="1965070.A0A3S4R9S5"/>
<dbReference type="EMBL" id="NCKU01000671">
    <property type="protein sequence ID" value="RWS14603.1"/>
    <property type="molecule type" value="Genomic_DNA"/>
</dbReference>
<evidence type="ECO:0000313" key="6">
    <source>
        <dbReference type="Proteomes" id="UP000285301"/>
    </source>
</evidence>
<sequence>MATALSDCIQSILNSNPSKKRNNSLILSKALKDRDIKEKYEQKRAKREDDDFQLIDESGNVKSIEDDSTDDSKQQIEESTAKKKKKKIAIDADVTAKVKPVFDERERDLNAIATKGVVQLFNTVRQQQKTIEESLEKAGPSERIKDKTLSQFTRNKFLDKLKENEKKETTKKNEGWKALKDDFLTDAKLKHWDNDDDDSSENSDNDV</sequence>